<protein>
    <submittedName>
        <fullName evidence="1">Uncharacterized protein</fullName>
    </submittedName>
</protein>
<reference evidence="1 2" key="1">
    <citation type="journal article" date="2023" name="Plants (Basel)">
        <title>Bridging the Gap: Combining Genomics and Transcriptomics Approaches to Understand Stylosanthes scabra, an Orphan Legume from the Brazilian Caatinga.</title>
        <authorList>
            <person name="Ferreira-Neto J.R.C."/>
            <person name="da Silva M.D."/>
            <person name="Binneck E."/>
            <person name="de Melo N.F."/>
            <person name="da Silva R.H."/>
            <person name="de Melo A.L.T.M."/>
            <person name="Pandolfi V."/>
            <person name="Bustamante F.O."/>
            <person name="Brasileiro-Vidal A.C."/>
            <person name="Benko-Iseppon A.M."/>
        </authorList>
    </citation>
    <scope>NUCLEOTIDE SEQUENCE [LARGE SCALE GENOMIC DNA]</scope>
    <source>
        <tissue evidence="1">Leaves</tissue>
    </source>
</reference>
<sequence length="79" mass="8702">MDHRQLTIVGSRSGRPFPDLAADRQPPFRSACNVPGRAQLSRSTCGLPIKALFHTIFYHSTQLSFHSGLSSLSSLFISE</sequence>
<gene>
    <name evidence="1" type="ORF">PIB30_064056</name>
</gene>
<name>A0ABU6QLK5_9FABA</name>
<organism evidence="1 2">
    <name type="scientific">Stylosanthes scabra</name>
    <dbReference type="NCBI Taxonomy" id="79078"/>
    <lineage>
        <taxon>Eukaryota</taxon>
        <taxon>Viridiplantae</taxon>
        <taxon>Streptophyta</taxon>
        <taxon>Embryophyta</taxon>
        <taxon>Tracheophyta</taxon>
        <taxon>Spermatophyta</taxon>
        <taxon>Magnoliopsida</taxon>
        <taxon>eudicotyledons</taxon>
        <taxon>Gunneridae</taxon>
        <taxon>Pentapetalae</taxon>
        <taxon>rosids</taxon>
        <taxon>fabids</taxon>
        <taxon>Fabales</taxon>
        <taxon>Fabaceae</taxon>
        <taxon>Papilionoideae</taxon>
        <taxon>50 kb inversion clade</taxon>
        <taxon>dalbergioids sensu lato</taxon>
        <taxon>Dalbergieae</taxon>
        <taxon>Pterocarpus clade</taxon>
        <taxon>Stylosanthes</taxon>
    </lineage>
</organism>
<keyword evidence="2" id="KW-1185">Reference proteome</keyword>
<dbReference type="Proteomes" id="UP001341840">
    <property type="component" value="Unassembled WGS sequence"/>
</dbReference>
<evidence type="ECO:0000313" key="2">
    <source>
        <dbReference type="Proteomes" id="UP001341840"/>
    </source>
</evidence>
<evidence type="ECO:0000313" key="1">
    <source>
        <dbReference type="EMBL" id="MED6112713.1"/>
    </source>
</evidence>
<accession>A0ABU6QLK5</accession>
<dbReference type="EMBL" id="JASCZI010000619">
    <property type="protein sequence ID" value="MED6112713.1"/>
    <property type="molecule type" value="Genomic_DNA"/>
</dbReference>
<proteinExistence type="predicted"/>
<comment type="caution">
    <text evidence="1">The sequence shown here is derived from an EMBL/GenBank/DDBJ whole genome shotgun (WGS) entry which is preliminary data.</text>
</comment>